<organism evidence="2 3">
    <name type="scientific">Babesia caballi</name>
    <dbReference type="NCBI Taxonomy" id="5871"/>
    <lineage>
        <taxon>Eukaryota</taxon>
        <taxon>Sar</taxon>
        <taxon>Alveolata</taxon>
        <taxon>Apicomplexa</taxon>
        <taxon>Aconoidasida</taxon>
        <taxon>Piroplasmida</taxon>
        <taxon>Babesiidae</taxon>
        <taxon>Babesia</taxon>
    </lineage>
</organism>
<dbReference type="EMBL" id="BPLF01000001">
    <property type="protein sequence ID" value="GIX61775.1"/>
    <property type="molecule type" value="Genomic_DNA"/>
</dbReference>
<proteinExistence type="predicted"/>
<dbReference type="GeneID" id="94193258"/>
<keyword evidence="3" id="KW-1185">Reference proteome</keyword>
<dbReference type="AlphaFoldDB" id="A0AAV4LPM2"/>
<feature type="region of interest" description="Disordered" evidence="1">
    <location>
        <begin position="60"/>
        <end position="81"/>
    </location>
</feature>
<feature type="compositionally biased region" description="Basic residues" evidence="1">
    <location>
        <begin position="60"/>
        <end position="75"/>
    </location>
</feature>
<name>A0AAV4LPM2_BABCB</name>
<protein>
    <submittedName>
        <fullName evidence="2">GntR family transcriptional regulator</fullName>
    </submittedName>
</protein>
<reference evidence="2 3" key="1">
    <citation type="submission" date="2021-06" db="EMBL/GenBank/DDBJ databases">
        <title>Genome sequence of Babesia caballi.</title>
        <authorList>
            <person name="Yamagishi J."/>
            <person name="Kidaka T."/>
            <person name="Ochi A."/>
        </authorList>
    </citation>
    <scope>NUCLEOTIDE SEQUENCE [LARGE SCALE GENOMIC DNA]</scope>
    <source>
        <strain evidence="2">USDA-D6B2</strain>
    </source>
</reference>
<dbReference type="Proteomes" id="UP001497744">
    <property type="component" value="Unassembled WGS sequence"/>
</dbReference>
<evidence type="ECO:0000313" key="2">
    <source>
        <dbReference type="EMBL" id="GIX61775.1"/>
    </source>
</evidence>
<evidence type="ECO:0000256" key="1">
    <source>
        <dbReference type="SAM" id="MobiDB-lite"/>
    </source>
</evidence>
<evidence type="ECO:0000313" key="3">
    <source>
        <dbReference type="Proteomes" id="UP001497744"/>
    </source>
</evidence>
<sequence>MTQLSVKLLVNRFDDVPVAKEIEVSAGDTVAAIKERHFAEDVQNGRSTRLCVYLCRPQNPHHPRREPAPRQRRAQRPPGLPGRGAAGADCLCHAAGHAHPGCRRSRSRQRLLEVEHFRVDLGGGYALVLQVKVSGLVPQVPCASALRCDVLLREDDSDALHQGRALEAVGLTRRLGERPQEGAQPRMRNLLRAPSHLREFRTACA</sequence>
<dbReference type="RefSeq" id="XP_067713846.1">
    <property type="nucleotide sequence ID" value="XM_067857745.1"/>
</dbReference>
<gene>
    <name evidence="2" type="ORF">BcabD6B2_12100</name>
</gene>
<accession>A0AAV4LPM2</accession>
<comment type="caution">
    <text evidence="2">The sequence shown here is derived from an EMBL/GenBank/DDBJ whole genome shotgun (WGS) entry which is preliminary data.</text>
</comment>